<protein>
    <recommendedName>
        <fullName evidence="4">Lipoprotein</fullName>
    </recommendedName>
</protein>
<evidence type="ECO:0000313" key="3">
    <source>
        <dbReference type="Proteomes" id="UP000231742"/>
    </source>
</evidence>
<dbReference type="EMBL" id="PGFH01000002">
    <property type="protein sequence ID" value="PJJ78288.1"/>
    <property type="molecule type" value="Genomic_DNA"/>
</dbReference>
<gene>
    <name evidence="2" type="ORF">CLV85_1854</name>
</gene>
<keyword evidence="3" id="KW-1185">Reference proteome</keyword>
<comment type="caution">
    <text evidence="2">The sequence shown here is derived from an EMBL/GenBank/DDBJ whole genome shotgun (WGS) entry which is preliminary data.</text>
</comment>
<sequence length="151" mass="15483">MRRLLPAALCAGMLISVSACTQVEPPSPTESSSSAASTSAEDGNVGLCHSLSIELMTVYGVVSGYEAGELNRESFDYMIATIADGFPILGILHKDALLSSQVDDLRSAITELAADGAEPTVGDASALGEATTALAVECDAVGAPLSFYQQP</sequence>
<evidence type="ECO:0000313" key="2">
    <source>
        <dbReference type="EMBL" id="PJJ78288.1"/>
    </source>
</evidence>
<dbReference type="Proteomes" id="UP000231742">
    <property type="component" value="Unassembled WGS sequence"/>
</dbReference>
<accession>A0A2M9D2Q8</accession>
<evidence type="ECO:0000256" key="1">
    <source>
        <dbReference type="SAM" id="SignalP"/>
    </source>
</evidence>
<dbReference type="AlphaFoldDB" id="A0A2M9D2Q8"/>
<feature type="chain" id="PRO_5039059440" description="Lipoprotein" evidence="1">
    <location>
        <begin position="22"/>
        <end position="151"/>
    </location>
</feature>
<proteinExistence type="predicted"/>
<organism evidence="2 3">
    <name type="scientific">Salinibacterium amurskyense</name>
    <dbReference type="NCBI Taxonomy" id="205941"/>
    <lineage>
        <taxon>Bacteria</taxon>
        <taxon>Bacillati</taxon>
        <taxon>Actinomycetota</taxon>
        <taxon>Actinomycetes</taxon>
        <taxon>Micrococcales</taxon>
        <taxon>Microbacteriaceae</taxon>
        <taxon>Salinibacterium</taxon>
    </lineage>
</organism>
<dbReference type="PROSITE" id="PS51257">
    <property type="entry name" value="PROKAR_LIPOPROTEIN"/>
    <property type="match status" value="1"/>
</dbReference>
<evidence type="ECO:0008006" key="4">
    <source>
        <dbReference type="Google" id="ProtNLM"/>
    </source>
</evidence>
<name>A0A2M9D2Q8_9MICO</name>
<feature type="signal peptide" evidence="1">
    <location>
        <begin position="1"/>
        <end position="21"/>
    </location>
</feature>
<reference evidence="2 3" key="1">
    <citation type="submission" date="2017-11" db="EMBL/GenBank/DDBJ databases">
        <title>Genomic Encyclopedia of Archaeal and Bacterial Type Strains, Phase II (KMG-II): From Individual Species to Whole Genera.</title>
        <authorList>
            <person name="Goeker M."/>
        </authorList>
    </citation>
    <scope>NUCLEOTIDE SEQUENCE [LARGE SCALE GENOMIC DNA]</scope>
    <source>
        <strain evidence="2 3">DSM 16400</strain>
    </source>
</reference>
<keyword evidence="1" id="KW-0732">Signal</keyword>